<reference evidence="1 2" key="1">
    <citation type="submission" date="2013-04" db="EMBL/GenBank/DDBJ databases">
        <title>The genome sequencing project of 58 acetic acid bacteria.</title>
        <authorList>
            <person name="Okamoto-Kainuma A."/>
            <person name="Ishikawa M."/>
            <person name="Umino S."/>
            <person name="Koizumi Y."/>
            <person name="Shiwa Y."/>
            <person name="Yoshikawa H."/>
            <person name="Matsutani M."/>
            <person name="Matsushita K."/>
        </authorList>
    </citation>
    <scope>NUCLEOTIDE SEQUENCE [LARGE SCALE GENOMIC DNA]</scope>
    <source>
        <strain evidence="1 2">NBRC 106555</strain>
    </source>
</reference>
<keyword evidence="2" id="KW-1185">Reference proteome</keyword>
<proteinExistence type="predicted"/>
<gene>
    <name evidence="1" type="ORF">AA106555_0273</name>
</gene>
<comment type="caution">
    <text evidence="1">The sequence shown here is derived from an EMBL/GenBank/DDBJ whole genome shotgun (WGS) entry which is preliminary data.</text>
</comment>
<protein>
    <submittedName>
        <fullName evidence="1">Uncharacterized protein</fullName>
    </submittedName>
</protein>
<evidence type="ECO:0000313" key="2">
    <source>
        <dbReference type="Proteomes" id="UP001062632"/>
    </source>
</evidence>
<dbReference type="EMBL" id="BAQC01000003">
    <property type="protein sequence ID" value="GBR50608.1"/>
    <property type="molecule type" value="Genomic_DNA"/>
</dbReference>
<accession>A0ABQ0QMP5</accession>
<dbReference type="Proteomes" id="UP001062632">
    <property type="component" value="Unassembled WGS sequence"/>
</dbReference>
<name>A0ABQ0QMP5_9PROT</name>
<evidence type="ECO:0000313" key="1">
    <source>
        <dbReference type="EMBL" id="GBR50608.1"/>
    </source>
</evidence>
<organism evidence="1 2">
    <name type="scientific">Neokomagataea thailandica NBRC 106555</name>
    <dbReference type="NCBI Taxonomy" id="1223520"/>
    <lineage>
        <taxon>Bacteria</taxon>
        <taxon>Pseudomonadati</taxon>
        <taxon>Pseudomonadota</taxon>
        <taxon>Alphaproteobacteria</taxon>
        <taxon>Acetobacterales</taxon>
        <taxon>Acetobacteraceae</taxon>
        <taxon>Neokomagataea</taxon>
    </lineage>
</organism>
<sequence>MAQNVLVSQLGEWGDHEAVRSAFQSFPDGSAVAGVNICASTELINE</sequence>